<protein>
    <submittedName>
        <fullName evidence="2">Uncharacterized protein</fullName>
    </submittedName>
</protein>
<proteinExistence type="predicted"/>
<keyword evidence="3" id="KW-1185">Reference proteome</keyword>
<dbReference type="AlphaFoldDB" id="A0A9P6XPM2"/>
<dbReference type="Proteomes" id="UP000740926">
    <property type="component" value="Unassembled WGS sequence"/>
</dbReference>
<evidence type="ECO:0000256" key="1">
    <source>
        <dbReference type="SAM" id="MobiDB-lite"/>
    </source>
</evidence>
<sequence>MARFMFSFTGFTCGRPSVAMNAPISRLPGKSTPSENAPPSTAKPTPWPVSVNRARNAARPGSSMPGVCSQIGTVGWRSRIRSDTWRK</sequence>
<organism evidence="2 3">
    <name type="scientific">Rhizopus delemar</name>
    <dbReference type="NCBI Taxonomy" id="936053"/>
    <lineage>
        <taxon>Eukaryota</taxon>
        <taxon>Fungi</taxon>
        <taxon>Fungi incertae sedis</taxon>
        <taxon>Mucoromycota</taxon>
        <taxon>Mucoromycotina</taxon>
        <taxon>Mucoromycetes</taxon>
        <taxon>Mucorales</taxon>
        <taxon>Mucorineae</taxon>
        <taxon>Rhizopodaceae</taxon>
        <taxon>Rhizopus</taxon>
    </lineage>
</organism>
<gene>
    <name evidence="2" type="ORF">G6F50_017787</name>
</gene>
<dbReference type="EMBL" id="JAANIU010014158">
    <property type="protein sequence ID" value="KAG1529746.1"/>
    <property type="molecule type" value="Genomic_DNA"/>
</dbReference>
<feature type="region of interest" description="Disordered" evidence="1">
    <location>
        <begin position="16"/>
        <end position="49"/>
    </location>
</feature>
<name>A0A9P6XPM2_9FUNG</name>
<evidence type="ECO:0000313" key="2">
    <source>
        <dbReference type="EMBL" id="KAG1529746.1"/>
    </source>
</evidence>
<accession>A0A9P6XPM2</accession>
<feature type="compositionally biased region" description="Polar residues" evidence="1">
    <location>
        <begin position="31"/>
        <end position="43"/>
    </location>
</feature>
<comment type="caution">
    <text evidence="2">The sequence shown here is derived from an EMBL/GenBank/DDBJ whole genome shotgun (WGS) entry which is preliminary data.</text>
</comment>
<reference evidence="2 3" key="1">
    <citation type="journal article" date="2020" name="Microb. Genom.">
        <title>Genetic diversity of clinical and environmental Mucorales isolates obtained from an investigation of mucormycosis cases among solid organ transplant recipients.</title>
        <authorList>
            <person name="Nguyen M.H."/>
            <person name="Kaul D."/>
            <person name="Muto C."/>
            <person name="Cheng S.J."/>
            <person name="Richter R.A."/>
            <person name="Bruno V.M."/>
            <person name="Liu G."/>
            <person name="Beyhan S."/>
            <person name="Sundermann A.J."/>
            <person name="Mounaud S."/>
            <person name="Pasculle A.W."/>
            <person name="Nierman W.C."/>
            <person name="Driscoll E."/>
            <person name="Cumbie R."/>
            <person name="Clancy C.J."/>
            <person name="Dupont C.L."/>
        </authorList>
    </citation>
    <scope>NUCLEOTIDE SEQUENCE [LARGE SCALE GENOMIC DNA]</scope>
    <source>
        <strain evidence="2 3">GL24</strain>
    </source>
</reference>
<evidence type="ECO:0000313" key="3">
    <source>
        <dbReference type="Proteomes" id="UP000740926"/>
    </source>
</evidence>